<evidence type="ECO:0000256" key="7">
    <source>
        <dbReference type="ARBA" id="ARBA00035133"/>
    </source>
</evidence>
<dbReference type="GO" id="GO:0003735">
    <property type="term" value="F:structural constituent of ribosome"/>
    <property type="evidence" value="ECO:0007669"/>
    <property type="project" value="InterPro"/>
</dbReference>
<evidence type="ECO:0000256" key="3">
    <source>
        <dbReference type="ARBA" id="ARBA00022946"/>
    </source>
</evidence>
<feature type="compositionally biased region" description="Basic and acidic residues" evidence="9">
    <location>
        <begin position="150"/>
        <end position="174"/>
    </location>
</feature>
<feature type="compositionally biased region" description="Gly residues" evidence="9">
    <location>
        <begin position="88"/>
        <end position="98"/>
    </location>
</feature>
<feature type="compositionally biased region" description="Basic and acidic residues" evidence="9">
    <location>
        <begin position="15"/>
        <end position="27"/>
    </location>
</feature>
<evidence type="ECO:0000313" key="10">
    <source>
        <dbReference type="Ensembl" id="ENSCAFP00040011224.1"/>
    </source>
</evidence>
<name>A0A8C0RZR7_CANLF</name>
<dbReference type="InterPro" id="IPR026299">
    <property type="entry name" value="MRP-S31"/>
</dbReference>
<feature type="region of interest" description="Disordered" evidence="9">
    <location>
        <begin position="1"/>
        <end position="107"/>
    </location>
</feature>
<reference evidence="10" key="2">
    <citation type="submission" date="2025-08" db="UniProtKB">
        <authorList>
            <consortium name="Ensembl"/>
        </authorList>
    </citation>
    <scope>IDENTIFICATION</scope>
</reference>
<protein>
    <recommendedName>
        <fullName evidence="7">Small ribosomal subunit protein mS31</fullName>
    </recommendedName>
    <alternativeName>
        <fullName evidence="8">28S ribosomal protein S31, mitochondrial</fullName>
    </alternativeName>
</protein>
<gene>
    <name evidence="10" type="primary">MRPS31</name>
</gene>
<evidence type="ECO:0000256" key="1">
    <source>
        <dbReference type="ARBA" id="ARBA00004173"/>
    </source>
</evidence>
<evidence type="ECO:0000256" key="5">
    <source>
        <dbReference type="ARBA" id="ARBA00023128"/>
    </source>
</evidence>
<dbReference type="Proteomes" id="UP000694542">
    <property type="component" value="Chromosome 25"/>
</dbReference>
<organism evidence="10 11">
    <name type="scientific">Canis lupus familiaris</name>
    <name type="common">Dog</name>
    <name type="synonym">Canis familiaris</name>
    <dbReference type="NCBI Taxonomy" id="9615"/>
    <lineage>
        <taxon>Eukaryota</taxon>
        <taxon>Metazoa</taxon>
        <taxon>Chordata</taxon>
        <taxon>Craniata</taxon>
        <taxon>Vertebrata</taxon>
        <taxon>Euteleostomi</taxon>
        <taxon>Mammalia</taxon>
        <taxon>Eutheria</taxon>
        <taxon>Laurasiatheria</taxon>
        <taxon>Carnivora</taxon>
        <taxon>Caniformia</taxon>
        <taxon>Canidae</taxon>
        <taxon>Canis</taxon>
    </lineage>
</organism>
<evidence type="ECO:0000256" key="2">
    <source>
        <dbReference type="ARBA" id="ARBA00011057"/>
    </source>
</evidence>
<keyword evidence="5" id="KW-0496">Mitochondrion</keyword>
<dbReference type="Ensembl" id="ENSCAFT00040012969.1">
    <property type="protein sequence ID" value="ENSCAFP00040011224.1"/>
    <property type="gene ID" value="ENSCAFG00040006995.1"/>
</dbReference>
<dbReference type="AlphaFoldDB" id="A0A8C0RZR7"/>
<dbReference type="PANTHER" id="PTHR13231:SF3">
    <property type="entry name" value="SMALL RIBOSOMAL SUBUNIT PROTEIN MS31"/>
    <property type="match status" value="1"/>
</dbReference>
<keyword evidence="6" id="KW-0687">Ribonucleoprotein</keyword>
<comment type="similarity">
    <text evidence="2">Belongs to the mitochondrion-specific ribosomal protein mS31 family.</text>
</comment>
<evidence type="ECO:0000256" key="9">
    <source>
        <dbReference type="SAM" id="MobiDB-lite"/>
    </source>
</evidence>
<dbReference type="PANTHER" id="PTHR13231">
    <property type="entry name" value="MITOCHONDRIAL RIBOSOMAL PROTEIN S31"/>
    <property type="match status" value="1"/>
</dbReference>
<evidence type="ECO:0000313" key="11">
    <source>
        <dbReference type="Proteomes" id="UP000694542"/>
    </source>
</evidence>
<keyword evidence="4" id="KW-0689">Ribosomal protein</keyword>
<accession>A0A8C0RZR7</accession>
<evidence type="ECO:0000256" key="4">
    <source>
        <dbReference type="ARBA" id="ARBA00022980"/>
    </source>
</evidence>
<dbReference type="GO" id="GO:0005763">
    <property type="term" value="C:mitochondrial small ribosomal subunit"/>
    <property type="evidence" value="ECO:0007669"/>
    <property type="project" value="InterPro"/>
</dbReference>
<keyword evidence="3" id="KW-0809">Transit peptide</keyword>
<evidence type="ECO:0000256" key="6">
    <source>
        <dbReference type="ARBA" id="ARBA00023274"/>
    </source>
</evidence>
<dbReference type="OrthoDB" id="5989925at2759"/>
<dbReference type="Pfam" id="PF15433">
    <property type="entry name" value="MRP-S31"/>
    <property type="match status" value="1"/>
</dbReference>
<reference evidence="10" key="1">
    <citation type="submission" date="2018-10" db="EMBL/GenBank/DDBJ databases">
        <title>De novo assembly of a Great Dane genome.</title>
        <authorList>
            <person name="Kidd J.M."/>
            <person name="Pendleton A.L."/>
            <person name="Shen F."/>
            <person name="Emery S."/>
        </authorList>
    </citation>
    <scope>NUCLEOTIDE SEQUENCE [LARGE SCALE GENOMIC DNA]</scope>
    <source>
        <strain evidence="10">Great Dane</strain>
    </source>
</reference>
<evidence type="ECO:0000256" key="8">
    <source>
        <dbReference type="ARBA" id="ARBA00035363"/>
    </source>
</evidence>
<feature type="region of interest" description="Disordered" evidence="9">
    <location>
        <begin position="149"/>
        <end position="174"/>
    </location>
</feature>
<sequence>MSYDDLSFYLGGHRPFRERGEGRESRRPRAPPIAPSALRLRRGGAEPRVPPARAPGAAPAGPELSSRLLVHVGPRREERAGLGAEAGAEGGRGGGGAAGRRSALPPGRCACGDASEGLRRPTVLLGAPHATARTKNNVQRYFGTNNTICSKKDEQPASMHEISKETESQESVKENTKKDLLGIIKGMKIELSTVNVQTTKPSSTRQLKSVEATINKLQKAPGDAPKKRTKSLSPELVAAASAIADFLPFDKQTTKSELLRQLQQHEEVSKAQKNGGRAKISVSNIISDMKVAKSATIRVSTRPVHQIQFDEGSDDYMSQKTSDVKKSLRKNMLKGKRLNIFDLKAVTEETSETETTPSLWDIEFAKQLAAVNEQPLQNGFAEMIQWTKDGKLWEFPINNEAGFDDEGSEFHEHIFLDIHLKDFPKQGPIRHFMELVTCGLSKNPYLSVKQKIEHIEWFRNYFNEKQDILKENGIEFN</sequence>
<comment type="subcellular location">
    <subcellularLocation>
        <location evidence="1">Mitochondrion</location>
    </subcellularLocation>
</comment>
<proteinExistence type="inferred from homology"/>